<name>A0ABS5U2U0_9CELL</name>
<dbReference type="InterPro" id="IPR000551">
    <property type="entry name" value="MerR-type_HTH_dom"/>
</dbReference>
<protein>
    <submittedName>
        <fullName evidence="3">TipAS antibiotic-recognition domain-containing protein</fullName>
    </submittedName>
</protein>
<dbReference type="PANTHER" id="PTHR30204:SF93">
    <property type="entry name" value="HTH MERR-TYPE DOMAIN-CONTAINING PROTEIN"/>
    <property type="match status" value="1"/>
</dbReference>
<evidence type="ECO:0000256" key="1">
    <source>
        <dbReference type="ARBA" id="ARBA00023125"/>
    </source>
</evidence>
<reference evidence="3 4" key="1">
    <citation type="submission" date="2021-05" db="EMBL/GenBank/DDBJ databases">
        <title>Description of Cellulomonas sp. DKR-3 sp. nov.</title>
        <authorList>
            <person name="Dahal R.H."/>
            <person name="Chaudhary D.K."/>
        </authorList>
    </citation>
    <scope>NUCLEOTIDE SEQUENCE [LARGE SCALE GENOMIC DNA]</scope>
    <source>
        <strain evidence="3 4">DKR-3</strain>
    </source>
</reference>
<dbReference type="Proteomes" id="UP000722125">
    <property type="component" value="Unassembled WGS sequence"/>
</dbReference>
<dbReference type="RefSeq" id="WP_214352817.1">
    <property type="nucleotide sequence ID" value="NZ_JAHBOH010000002.1"/>
</dbReference>
<dbReference type="Pfam" id="PF07739">
    <property type="entry name" value="TipAS"/>
    <property type="match status" value="1"/>
</dbReference>
<accession>A0ABS5U2U0</accession>
<gene>
    <name evidence="3" type="ORF">KIN34_15535</name>
</gene>
<dbReference type="InterPro" id="IPR047057">
    <property type="entry name" value="MerR_fam"/>
</dbReference>
<dbReference type="Pfam" id="PF13411">
    <property type="entry name" value="MerR_1"/>
    <property type="match status" value="1"/>
</dbReference>
<dbReference type="Gene3D" id="1.10.1660.10">
    <property type="match status" value="1"/>
</dbReference>
<keyword evidence="4" id="KW-1185">Reference proteome</keyword>
<proteinExistence type="predicted"/>
<comment type="caution">
    <text evidence="3">The sequence shown here is derived from an EMBL/GenBank/DDBJ whole genome shotgun (WGS) entry which is preliminary data.</text>
</comment>
<dbReference type="SUPFAM" id="SSF46955">
    <property type="entry name" value="Putative DNA-binding domain"/>
    <property type="match status" value="1"/>
</dbReference>
<keyword evidence="1" id="KW-0238">DNA-binding</keyword>
<dbReference type="InterPro" id="IPR009061">
    <property type="entry name" value="DNA-bd_dom_put_sf"/>
</dbReference>
<evidence type="ECO:0000259" key="2">
    <source>
        <dbReference type="PROSITE" id="PS50937"/>
    </source>
</evidence>
<dbReference type="PROSITE" id="PS50937">
    <property type="entry name" value="HTH_MERR_2"/>
    <property type="match status" value="1"/>
</dbReference>
<evidence type="ECO:0000313" key="3">
    <source>
        <dbReference type="EMBL" id="MBT0995691.1"/>
    </source>
</evidence>
<dbReference type="SUPFAM" id="SSF89082">
    <property type="entry name" value="Antibiotic binding domain of TipA-like multidrug resistance regulators"/>
    <property type="match status" value="1"/>
</dbReference>
<dbReference type="InterPro" id="IPR036244">
    <property type="entry name" value="TipA-like_antibiotic-bd"/>
</dbReference>
<dbReference type="PANTHER" id="PTHR30204">
    <property type="entry name" value="REDOX-CYCLING DRUG-SENSING TRANSCRIPTIONAL ACTIVATOR SOXR"/>
    <property type="match status" value="1"/>
</dbReference>
<dbReference type="SMART" id="SM00422">
    <property type="entry name" value="HTH_MERR"/>
    <property type="match status" value="1"/>
</dbReference>
<dbReference type="EMBL" id="JAHBOH010000002">
    <property type="protein sequence ID" value="MBT0995691.1"/>
    <property type="molecule type" value="Genomic_DNA"/>
</dbReference>
<organism evidence="3 4">
    <name type="scientific">Cellulomonas fulva</name>
    <dbReference type="NCBI Taxonomy" id="2835530"/>
    <lineage>
        <taxon>Bacteria</taxon>
        <taxon>Bacillati</taxon>
        <taxon>Actinomycetota</taxon>
        <taxon>Actinomycetes</taxon>
        <taxon>Micrococcales</taxon>
        <taxon>Cellulomonadaceae</taxon>
        <taxon>Cellulomonas</taxon>
    </lineage>
</organism>
<dbReference type="InterPro" id="IPR012925">
    <property type="entry name" value="TipAS_dom"/>
</dbReference>
<evidence type="ECO:0000313" key="4">
    <source>
        <dbReference type="Proteomes" id="UP000722125"/>
    </source>
</evidence>
<dbReference type="Gene3D" id="1.10.490.50">
    <property type="entry name" value="Antibiotic binding domain of TipA-like multidrug resistance regulators"/>
    <property type="match status" value="1"/>
</dbReference>
<sequence length="263" mass="28870">MDASIQEVARLTGTTSRTLRHYDAVGLVPPSRVSAGGTRWYDETALVRLQRVLLLRELGLGLAEIGRVLDREHDEATALRRHLRWLRAEQDRLARLVASVERTLTARESAREGARGTAREEGAGLMAEEMFDGFDHTQYRQEVEERWGQDAYATSDAWWRGMDDGERTAWQKRAARLSADWRAAAESGTDPASDEAQALAARHVAWLTAIPGTPGHGIGSPVAYVLGLADMYVADPRFAAGYGGAPGATFVRDALRAWAAARS</sequence>
<feature type="domain" description="HTH merR-type" evidence="2">
    <location>
        <begin position="1"/>
        <end position="71"/>
    </location>
</feature>